<evidence type="ECO:0000313" key="3">
    <source>
        <dbReference type="Proteomes" id="UP000765509"/>
    </source>
</evidence>
<accession>A0A9Q3BBY7</accession>
<protein>
    <submittedName>
        <fullName evidence="2">Uncharacterized protein</fullName>
    </submittedName>
</protein>
<dbReference type="AlphaFoldDB" id="A0A9Q3BBY7"/>
<dbReference type="Proteomes" id="UP000765509">
    <property type="component" value="Unassembled WGS sequence"/>
</dbReference>
<gene>
    <name evidence="2" type="ORF">O181_002254</name>
</gene>
<reference evidence="2" key="1">
    <citation type="submission" date="2021-03" db="EMBL/GenBank/DDBJ databases">
        <title>Draft genome sequence of rust myrtle Austropuccinia psidii MF-1, a brazilian biotype.</title>
        <authorList>
            <person name="Quecine M.C."/>
            <person name="Pachon D.M.R."/>
            <person name="Bonatelli M.L."/>
            <person name="Correr F.H."/>
            <person name="Franceschini L.M."/>
            <person name="Leite T.F."/>
            <person name="Margarido G.R.A."/>
            <person name="Almeida C.A."/>
            <person name="Ferrarezi J.A."/>
            <person name="Labate C.A."/>
        </authorList>
    </citation>
    <scope>NUCLEOTIDE SEQUENCE</scope>
    <source>
        <strain evidence="2">MF-1</strain>
    </source>
</reference>
<dbReference type="EMBL" id="AVOT02000371">
    <property type="protein sequence ID" value="MBW0462539.1"/>
    <property type="molecule type" value="Genomic_DNA"/>
</dbReference>
<sequence length="85" mass="9761">MSFPFHPLPSSLKFKKHAPTPCHSSNSSDYVMVRNEPVSVNHQNELKDDATIVPPIDVMVRIKPKIEHHEDNNNPTNYKRKLTQS</sequence>
<evidence type="ECO:0000313" key="2">
    <source>
        <dbReference type="EMBL" id="MBW0462539.1"/>
    </source>
</evidence>
<name>A0A9Q3BBY7_9BASI</name>
<proteinExistence type="predicted"/>
<organism evidence="2 3">
    <name type="scientific">Austropuccinia psidii MF-1</name>
    <dbReference type="NCBI Taxonomy" id="1389203"/>
    <lineage>
        <taxon>Eukaryota</taxon>
        <taxon>Fungi</taxon>
        <taxon>Dikarya</taxon>
        <taxon>Basidiomycota</taxon>
        <taxon>Pucciniomycotina</taxon>
        <taxon>Pucciniomycetes</taxon>
        <taxon>Pucciniales</taxon>
        <taxon>Sphaerophragmiaceae</taxon>
        <taxon>Austropuccinia</taxon>
    </lineage>
</organism>
<comment type="caution">
    <text evidence="2">The sequence shown here is derived from an EMBL/GenBank/DDBJ whole genome shotgun (WGS) entry which is preliminary data.</text>
</comment>
<feature type="region of interest" description="Disordered" evidence="1">
    <location>
        <begin position="64"/>
        <end position="85"/>
    </location>
</feature>
<evidence type="ECO:0000256" key="1">
    <source>
        <dbReference type="SAM" id="MobiDB-lite"/>
    </source>
</evidence>
<keyword evidence="3" id="KW-1185">Reference proteome</keyword>
<feature type="region of interest" description="Disordered" evidence="1">
    <location>
        <begin position="1"/>
        <end position="29"/>
    </location>
</feature>